<dbReference type="AlphaFoldDB" id="A0A1Y6JZ69"/>
<dbReference type="Proteomes" id="UP000195412">
    <property type="component" value="Chromosome I"/>
</dbReference>
<dbReference type="KEGG" id="lzy:LZ3411_2177"/>
<protein>
    <submittedName>
        <fullName evidence="1">Uncharacterized protein</fullName>
    </submittedName>
</protein>
<proteinExistence type="predicted"/>
<sequence length="38" mass="4302">MAGTADQFGSGRQIRVSVSDEGQVFTREQSIYRRLQIN</sequence>
<accession>A0A1Y6JZ69</accession>
<organism evidence="1 2">
    <name type="scientific">Levilactobacillus zymae</name>
    <dbReference type="NCBI Taxonomy" id="267363"/>
    <lineage>
        <taxon>Bacteria</taxon>
        <taxon>Bacillati</taxon>
        <taxon>Bacillota</taxon>
        <taxon>Bacilli</taxon>
        <taxon>Lactobacillales</taxon>
        <taxon>Lactobacillaceae</taxon>
        <taxon>Levilactobacillus</taxon>
    </lineage>
</organism>
<evidence type="ECO:0000313" key="2">
    <source>
        <dbReference type="Proteomes" id="UP000195412"/>
    </source>
</evidence>
<name>A0A1Y6JZ69_9LACO</name>
<evidence type="ECO:0000313" key="1">
    <source>
        <dbReference type="EMBL" id="SMS15227.1"/>
    </source>
</evidence>
<reference evidence="2" key="1">
    <citation type="submission" date="2017-05" db="EMBL/GenBank/DDBJ databases">
        <authorList>
            <person name="Papadimitriou K."/>
        </authorList>
    </citation>
    <scope>NUCLEOTIDE SEQUENCE [LARGE SCALE GENOMIC DNA]</scope>
    <source>
        <strain evidence="2">ACA-DC 3411</strain>
    </source>
</reference>
<dbReference type="EMBL" id="LT854705">
    <property type="protein sequence ID" value="SMS15227.1"/>
    <property type="molecule type" value="Genomic_DNA"/>
</dbReference>
<gene>
    <name evidence="1" type="ORF">LZ3411_2177</name>
</gene>